<dbReference type="Pfam" id="PF00383">
    <property type="entry name" value="dCMP_cyt_deam_1"/>
    <property type="match status" value="1"/>
</dbReference>
<name>A0ABV6NS09_9ACTN</name>
<dbReference type="RefSeq" id="WP_377334902.1">
    <property type="nucleotide sequence ID" value="NZ_JBHLUE010000002.1"/>
</dbReference>
<dbReference type="Gene3D" id="3.40.140.10">
    <property type="entry name" value="Cytidine Deaminase, domain 2"/>
    <property type="match status" value="1"/>
</dbReference>
<feature type="domain" description="CMP/dCMP-type deaminase" evidence="3">
    <location>
        <begin position="133"/>
        <end position="273"/>
    </location>
</feature>
<evidence type="ECO:0000259" key="3">
    <source>
        <dbReference type="PROSITE" id="PS51747"/>
    </source>
</evidence>
<accession>A0ABV6NS09</accession>
<keyword evidence="1" id="KW-0479">Metal-binding</keyword>
<dbReference type="InterPro" id="IPR016192">
    <property type="entry name" value="APOBEC/CMP_deaminase_Zn-bd"/>
</dbReference>
<dbReference type="PROSITE" id="PS51747">
    <property type="entry name" value="CYT_DCMP_DEAMINASES_2"/>
    <property type="match status" value="1"/>
</dbReference>
<reference evidence="4 5" key="1">
    <citation type="submission" date="2024-09" db="EMBL/GenBank/DDBJ databases">
        <authorList>
            <person name="Sun Q."/>
            <person name="Mori K."/>
        </authorList>
    </citation>
    <scope>NUCLEOTIDE SEQUENCE [LARGE SCALE GENOMIC DNA]</scope>
    <source>
        <strain evidence="4 5">TBRC 2205</strain>
    </source>
</reference>
<keyword evidence="5" id="KW-1185">Reference proteome</keyword>
<proteinExistence type="predicted"/>
<evidence type="ECO:0000256" key="2">
    <source>
        <dbReference type="ARBA" id="ARBA00022833"/>
    </source>
</evidence>
<dbReference type="PROSITE" id="PS00903">
    <property type="entry name" value="CYT_DCMP_DEAMINASES_1"/>
    <property type="match status" value="1"/>
</dbReference>
<dbReference type="EMBL" id="JBHLUE010000002">
    <property type="protein sequence ID" value="MFC0562868.1"/>
    <property type="molecule type" value="Genomic_DNA"/>
</dbReference>
<sequence length="283" mass="30918">MKQLLLYLPVLHSGYEAFLDRHRDADEVLLLGPGFAEEHPTLRKDIRALSPETAARYLSAVRDRPAVRVVAPAELAGAVVADVLVVPDEEITRDLVARHGLAAGRVVEYERTFLRWDRPWSQAQRPAGYEGRVAADELTVRLARRATEAAAHSSDWWRQVGAVAARDGEIIDVAYNAHLPTEYAPYLDGDPRNEFRRGVRTDLSTAIHAEARLVGRAARSGVALAGADLYVSTFPCPACARLVAEAGFRTCYFAGPYALLDGDGILRAAGVELVWVDLGEPPA</sequence>
<dbReference type="InterPro" id="IPR002125">
    <property type="entry name" value="CMP_dCMP_dom"/>
</dbReference>
<comment type="caution">
    <text evidence="4">The sequence shown here is derived from an EMBL/GenBank/DDBJ whole genome shotgun (WGS) entry which is preliminary data.</text>
</comment>
<dbReference type="Proteomes" id="UP001589894">
    <property type="component" value="Unassembled WGS sequence"/>
</dbReference>
<keyword evidence="2" id="KW-0862">Zinc</keyword>
<evidence type="ECO:0000313" key="4">
    <source>
        <dbReference type="EMBL" id="MFC0562868.1"/>
    </source>
</evidence>
<dbReference type="SUPFAM" id="SSF53927">
    <property type="entry name" value="Cytidine deaminase-like"/>
    <property type="match status" value="1"/>
</dbReference>
<evidence type="ECO:0000313" key="5">
    <source>
        <dbReference type="Proteomes" id="UP001589894"/>
    </source>
</evidence>
<organism evidence="4 5">
    <name type="scientific">Plantactinospora siamensis</name>
    <dbReference type="NCBI Taxonomy" id="555372"/>
    <lineage>
        <taxon>Bacteria</taxon>
        <taxon>Bacillati</taxon>
        <taxon>Actinomycetota</taxon>
        <taxon>Actinomycetes</taxon>
        <taxon>Micromonosporales</taxon>
        <taxon>Micromonosporaceae</taxon>
        <taxon>Plantactinospora</taxon>
    </lineage>
</organism>
<protein>
    <submittedName>
        <fullName evidence="4">Cytidine/deoxycytidylate deaminase family protein</fullName>
    </submittedName>
</protein>
<evidence type="ECO:0000256" key="1">
    <source>
        <dbReference type="ARBA" id="ARBA00022723"/>
    </source>
</evidence>
<dbReference type="InterPro" id="IPR016193">
    <property type="entry name" value="Cytidine_deaminase-like"/>
</dbReference>
<gene>
    <name evidence="4" type="ORF">ACFFHU_01580</name>
</gene>